<evidence type="ECO:0000313" key="3">
    <source>
        <dbReference type="Proteomes" id="UP000525623"/>
    </source>
</evidence>
<comment type="caution">
    <text evidence="2">The sequence shown here is derived from an EMBL/GenBank/DDBJ whole genome shotgun (WGS) entry which is preliminary data.</text>
</comment>
<evidence type="ECO:0000313" key="2">
    <source>
        <dbReference type="EMBL" id="MBB2180122.1"/>
    </source>
</evidence>
<dbReference type="Gene3D" id="1.10.443.10">
    <property type="entry name" value="Intergrase catalytic core"/>
    <property type="match status" value="1"/>
</dbReference>
<dbReference type="EMBL" id="JABEQL010000018">
    <property type="protein sequence ID" value="MBB2180122.1"/>
    <property type="molecule type" value="Genomic_DNA"/>
</dbReference>
<sequence length="97" mass="10930">METVQTNAIGLTSCIWLGKTVPTGLRWSFAKACEQSGLSWKPTQHHLKHSVASWFAMDPVPIDQAADRLAIDPTTLRRVYRKFDPDYLREVTSALSL</sequence>
<proteinExistence type="predicted"/>
<reference evidence="2 3" key="1">
    <citation type="submission" date="2020-04" db="EMBL/GenBank/DDBJ databases">
        <title>Description of novel Gluconacetobacter.</title>
        <authorList>
            <person name="Sombolestani A."/>
        </authorList>
    </citation>
    <scope>NUCLEOTIDE SEQUENCE [LARGE SCALE GENOMIC DNA]</scope>
    <source>
        <strain evidence="2 3">LMG 27725</strain>
    </source>
</reference>
<name>A0A7W4JFJ1_9PROT</name>
<accession>A0A7W4JFJ1</accession>
<keyword evidence="3" id="KW-1185">Reference proteome</keyword>
<dbReference type="InterPro" id="IPR013762">
    <property type="entry name" value="Integrase-like_cat_sf"/>
</dbReference>
<dbReference type="GO" id="GO:0015074">
    <property type="term" value="P:DNA integration"/>
    <property type="evidence" value="ECO:0007669"/>
    <property type="project" value="InterPro"/>
</dbReference>
<dbReference type="AlphaFoldDB" id="A0A7W4JFJ1"/>
<evidence type="ECO:0008006" key="4">
    <source>
        <dbReference type="Google" id="ProtNLM"/>
    </source>
</evidence>
<evidence type="ECO:0000256" key="1">
    <source>
        <dbReference type="ARBA" id="ARBA00023172"/>
    </source>
</evidence>
<dbReference type="SUPFAM" id="SSF56349">
    <property type="entry name" value="DNA breaking-rejoining enzymes"/>
    <property type="match status" value="1"/>
</dbReference>
<gene>
    <name evidence="2" type="ORF">HLH29_13265</name>
</gene>
<dbReference type="GO" id="GO:0003677">
    <property type="term" value="F:DNA binding"/>
    <property type="evidence" value="ECO:0007669"/>
    <property type="project" value="InterPro"/>
</dbReference>
<protein>
    <recommendedName>
        <fullName evidence="4">Tyr recombinase domain-containing protein</fullName>
    </recommendedName>
</protein>
<dbReference type="InterPro" id="IPR011010">
    <property type="entry name" value="DNA_brk_join_enz"/>
</dbReference>
<dbReference type="RefSeq" id="WP_182967562.1">
    <property type="nucleotide sequence ID" value="NZ_BAABGC010000006.1"/>
</dbReference>
<dbReference type="GO" id="GO:0006310">
    <property type="term" value="P:DNA recombination"/>
    <property type="evidence" value="ECO:0007669"/>
    <property type="project" value="UniProtKB-KW"/>
</dbReference>
<keyword evidence="1" id="KW-0233">DNA recombination</keyword>
<dbReference type="Proteomes" id="UP000525623">
    <property type="component" value="Unassembled WGS sequence"/>
</dbReference>
<organism evidence="2 3">
    <name type="scientific">Gluconacetobacter tumulicola</name>
    <dbReference type="NCBI Taxonomy" id="1017177"/>
    <lineage>
        <taxon>Bacteria</taxon>
        <taxon>Pseudomonadati</taxon>
        <taxon>Pseudomonadota</taxon>
        <taxon>Alphaproteobacteria</taxon>
        <taxon>Acetobacterales</taxon>
        <taxon>Acetobacteraceae</taxon>
        <taxon>Gluconacetobacter</taxon>
    </lineage>
</organism>